<comment type="function">
    <text evidence="9">The phosphoenolpyruvate-dependent sugar phosphotransferase system (PTS), a major carbohydrate active -transport system, catalyzes the phosphorylation of incoming sugar substrates concomitant with their translocation across the cell membrane.</text>
</comment>
<reference evidence="12 13" key="1">
    <citation type="journal article" date="2023" name="Microbiol. Spectr.">
        <title>Symbiosis of Carpenter Bees with Uncharacterized Lactic Acid Bacteria Showing NAD Auxotrophy.</title>
        <authorList>
            <person name="Kawasaki S."/>
            <person name="Ozawa K."/>
            <person name="Mori T."/>
            <person name="Yamamoto A."/>
            <person name="Ito M."/>
            <person name="Ohkuma M."/>
            <person name="Sakamoto M."/>
            <person name="Matsutani M."/>
        </authorList>
    </citation>
    <scope>NUCLEOTIDE SEQUENCE [LARGE SCALE GENOMIC DNA]</scope>
    <source>
        <strain evidence="12 13">XA3</strain>
    </source>
</reference>
<dbReference type="InterPro" id="IPR004796">
    <property type="entry name" value="PTS_IIC_cello"/>
</dbReference>
<dbReference type="RefSeq" id="WP_317635552.1">
    <property type="nucleotide sequence ID" value="NZ_AP026802.1"/>
</dbReference>
<dbReference type="PANTHER" id="PTHR33989">
    <property type="match status" value="1"/>
</dbReference>
<evidence type="ECO:0000256" key="7">
    <source>
        <dbReference type="ARBA" id="ARBA00022989"/>
    </source>
</evidence>
<dbReference type="GO" id="GO:0008982">
    <property type="term" value="F:protein-N(PI)-phosphohistidine-sugar phosphotransferase activity"/>
    <property type="evidence" value="ECO:0007669"/>
    <property type="project" value="UniProtKB-UniRule"/>
</dbReference>
<organism evidence="12 13">
    <name type="scientific">Xylocopilactobacillus apicola</name>
    <dbReference type="NCBI Taxonomy" id="2932184"/>
    <lineage>
        <taxon>Bacteria</taxon>
        <taxon>Bacillati</taxon>
        <taxon>Bacillota</taxon>
        <taxon>Bacilli</taxon>
        <taxon>Lactobacillales</taxon>
        <taxon>Lactobacillaceae</taxon>
        <taxon>Xylocopilactobacillus</taxon>
    </lineage>
</organism>
<feature type="transmembrane region" description="Helical" evidence="10">
    <location>
        <begin position="364"/>
        <end position="391"/>
    </location>
</feature>
<feature type="transmembrane region" description="Helical" evidence="10">
    <location>
        <begin position="52"/>
        <end position="76"/>
    </location>
</feature>
<protein>
    <recommendedName>
        <fullName evidence="9">Permease IIC component</fullName>
    </recommendedName>
</protein>
<sequence length="414" mass="45384">MKSGEKLNNLIVKFSNNIFIKAIADGMMAIMPITLLGSFLLVIKMIPNLPKIIINICTIGANVSSNLIALFIAIALSYTLAREMKSNIIASIILALACFTALMPNDALKVEGKPVPVIKLDYMGSKGIIVAMICSLLVTWSFAKLIEKKVTIRMPESVPPFINKTFESIVPAAIVFSVTIIIAALMQLTKYHDIQDFIYKMLQAPLQNLGNSVWSMLLIMLLSEMLWWFGIHGSNVTQSIIMVLFASNGYANMASAAAGKQPTNIISSFFIDAYKGPRALAIVFVILLFCKSEKLKAIGKVSFIPSWFGITEPMKFGIPQVMNPLMFIPLTLAAPICMAIAYVATKIGFIPIIAYDVPKQFPAIFGGFVAGGWQGFVVQIIQFVVVVALYLPFLKKQDKIELANELANLEAQEA</sequence>
<evidence type="ECO:0000256" key="8">
    <source>
        <dbReference type="ARBA" id="ARBA00023136"/>
    </source>
</evidence>
<evidence type="ECO:0000256" key="5">
    <source>
        <dbReference type="ARBA" id="ARBA00022683"/>
    </source>
</evidence>
<name>A0AAU9DR19_9LACO</name>
<dbReference type="AlphaFoldDB" id="A0AAU9DR19"/>
<proteinExistence type="predicted"/>
<keyword evidence="8 9" id="KW-0472">Membrane</keyword>
<dbReference type="EMBL" id="AP026802">
    <property type="protein sequence ID" value="BDR57593.1"/>
    <property type="molecule type" value="Genomic_DNA"/>
</dbReference>
<dbReference type="Pfam" id="PF02378">
    <property type="entry name" value="PTS_EIIC"/>
    <property type="match status" value="1"/>
</dbReference>
<feature type="transmembrane region" description="Helical" evidence="10">
    <location>
        <begin position="128"/>
        <end position="147"/>
    </location>
</feature>
<feature type="transmembrane region" description="Helical" evidence="10">
    <location>
        <begin position="265"/>
        <end position="290"/>
    </location>
</feature>
<evidence type="ECO:0000259" key="11">
    <source>
        <dbReference type="PROSITE" id="PS51105"/>
    </source>
</evidence>
<keyword evidence="5" id="KW-0598">Phosphotransferase system</keyword>
<keyword evidence="2 9" id="KW-0813">Transport</keyword>
<evidence type="ECO:0000256" key="9">
    <source>
        <dbReference type="PIRNR" id="PIRNR006351"/>
    </source>
</evidence>
<evidence type="ECO:0000256" key="6">
    <source>
        <dbReference type="ARBA" id="ARBA00022692"/>
    </source>
</evidence>
<feature type="domain" description="PTS EIIC type-3" evidence="11">
    <location>
        <begin position="3"/>
        <end position="393"/>
    </location>
</feature>
<dbReference type="GO" id="GO:0009401">
    <property type="term" value="P:phosphoenolpyruvate-dependent sugar phosphotransferase system"/>
    <property type="evidence" value="ECO:0007669"/>
    <property type="project" value="UniProtKB-KW"/>
</dbReference>
<dbReference type="InterPro" id="IPR004501">
    <property type="entry name" value="PTS_EIIC_3"/>
</dbReference>
<dbReference type="InterPro" id="IPR003352">
    <property type="entry name" value="PTS_EIIC"/>
</dbReference>
<comment type="subcellular location">
    <subcellularLocation>
        <location evidence="1">Cell membrane</location>
        <topology evidence="1">Multi-pass membrane protein</topology>
    </subcellularLocation>
</comment>
<dbReference type="PIRSF" id="PIRSF006351">
    <property type="entry name" value="PTS_EIIC-Cellobiose"/>
    <property type="match status" value="1"/>
</dbReference>
<accession>A0AAU9DR19</accession>
<feature type="transmembrane region" description="Helical" evidence="10">
    <location>
        <begin position="22"/>
        <end position="46"/>
    </location>
</feature>
<gene>
    <name evidence="12" type="ORF">XA3_00340</name>
</gene>
<feature type="transmembrane region" description="Helical" evidence="10">
    <location>
        <begin position="209"/>
        <end position="229"/>
    </location>
</feature>
<evidence type="ECO:0000256" key="10">
    <source>
        <dbReference type="SAM" id="Phobius"/>
    </source>
</evidence>
<evidence type="ECO:0000256" key="2">
    <source>
        <dbReference type="ARBA" id="ARBA00022448"/>
    </source>
</evidence>
<feature type="transmembrane region" description="Helical" evidence="10">
    <location>
        <begin position="324"/>
        <end position="344"/>
    </location>
</feature>
<evidence type="ECO:0000256" key="1">
    <source>
        <dbReference type="ARBA" id="ARBA00004651"/>
    </source>
</evidence>
<evidence type="ECO:0000256" key="3">
    <source>
        <dbReference type="ARBA" id="ARBA00022475"/>
    </source>
</evidence>
<dbReference type="Proteomes" id="UP001321861">
    <property type="component" value="Chromosome"/>
</dbReference>
<keyword evidence="3 9" id="KW-1003">Cell membrane</keyword>
<keyword evidence="6 10" id="KW-0812">Transmembrane</keyword>
<dbReference type="InterPro" id="IPR051088">
    <property type="entry name" value="PTS_Sugar-EIIC/EIIB"/>
</dbReference>
<dbReference type="GO" id="GO:0005886">
    <property type="term" value="C:plasma membrane"/>
    <property type="evidence" value="ECO:0007669"/>
    <property type="project" value="UniProtKB-SubCell"/>
</dbReference>
<keyword evidence="7 10" id="KW-1133">Transmembrane helix</keyword>
<dbReference type="NCBIfam" id="TIGR00410">
    <property type="entry name" value="lacE"/>
    <property type="match status" value="1"/>
</dbReference>
<feature type="transmembrane region" description="Helical" evidence="10">
    <location>
        <begin position="241"/>
        <end position="259"/>
    </location>
</feature>
<feature type="transmembrane region" description="Helical" evidence="10">
    <location>
        <begin position="168"/>
        <end position="189"/>
    </location>
</feature>
<evidence type="ECO:0000313" key="12">
    <source>
        <dbReference type="EMBL" id="BDR57593.1"/>
    </source>
</evidence>
<keyword evidence="4 9" id="KW-0762">Sugar transport</keyword>
<dbReference type="GO" id="GO:1901264">
    <property type="term" value="P:carbohydrate derivative transport"/>
    <property type="evidence" value="ECO:0007669"/>
    <property type="project" value="TreeGrafter"/>
</dbReference>
<dbReference type="PANTHER" id="PTHR33989:SF8">
    <property type="entry name" value="PERMEASE IIC COMPONENT"/>
    <property type="match status" value="1"/>
</dbReference>
<dbReference type="KEGG" id="xap:XA3_00340"/>
<dbReference type="PROSITE" id="PS51105">
    <property type="entry name" value="PTS_EIIC_TYPE_3"/>
    <property type="match status" value="1"/>
</dbReference>
<evidence type="ECO:0000313" key="13">
    <source>
        <dbReference type="Proteomes" id="UP001321861"/>
    </source>
</evidence>
<feature type="transmembrane region" description="Helical" evidence="10">
    <location>
        <begin position="88"/>
        <end position="108"/>
    </location>
</feature>
<keyword evidence="13" id="KW-1185">Reference proteome</keyword>
<evidence type="ECO:0000256" key="4">
    <source>
        <dbReference type="ARBA" id="ARBA00022597"/>
    </source>
</evidence>